<dbReference type="PANTHER" id="PTHR44196:SF1">
    <property type="entry name" value="DEHYDROGENASE_REDUCTASE SDR FAMILY MEMBER 7B"/>
    <property type="match status" value="1"/>
</dbReference>
<evidence type="ECO:0000313" key="5">
    <source>
        <dbReference type="EMBL" id="ANP27792.1"/>
    </source>
</evidence>
<dbReference type="EMBL" id="CP012117">
    <property type="protein sequence ID" value="ANP27792.1"/>
    <property type="molecule type" value="Genomic_DNA"/>
</dbReference>
<dbReference type="Gene3D" id="3.40.50.720">
    <property type="entry name" value="NAD(P)-binding Rossmann-like Domain"/>
    <property type="match status" value="1"/>
</dbReference>
<comment type="similarity">
    <text evidence="1 3">Belongs to the short-chain dehydrogenases/reductases (SDR) family.</text>
</comment>
<dbReference type="CDD" id="cd05233">
    <property type="entry name" value="SDR_c"/>
    <property type="match status" value="1"/>
</dbReference>
<accession>A0A1B0ZIX2</accession>
<evidence type="ECO:0000256" key="3">
    <source>
        <dbReference type="RuleBase" id="RU000363"/>
    </source>
</evidence>
<dbReference type="SMART" id="SM00822">
    <property type="entry name" value="PKS_KR"/>
    <property type="match status" value="1"/>
</dbReference>
<gene>
    <name evidence="5" type="ORF">DAD186_12420</name>
</gene>
<sequence length="283" mass="29774">MKGAQNMKNTTSPKGLRGKVAFVTGASGALGSDTARALSARGIRLALLGRNTEKLEALARELGGPEKALAIEMNVRNLASVEAAAKNAAEHFGGIDIVVAGAGMVTTELVENYSATGFVDDIDTNLNGVWRTIKATLPYVRESKGHICIIASLASFIHMPEMSAYSASKAGVLALANSLRLELDGSSVTVGTIHPSFFESALGNALTTSPLLNRASGNFGGLFTPIKREDVVAAIAKNIERRSRVAVLPKAFSALALVPGLGQRVIEPYLTHNLRKTAQKLSH</sequence>
<dbReference type="PROSITE" id="PS00061">
    <property type="entry name" value="ADH_SHORT"/>
    <property type="match status" value="1"/>
</dbReference>
<dbReference type="STRING" id="1630135.DAD186_12420"/>
<dbReference type="InterPro" id="IPR002347">
    <property type="entry name" value="SDR_fam"/>
</dbReference>
<dbReference type="PRINTS" id="PR00081">
    <property type="entry name" value="GDHRDH"/>
</dbReference>
<keyword evidence="2" id="KW-0560">Oxidoreductase</keyword>
<feature type="domain" description="Ketoreductase" evidence="4">
    <location>
        <begin position="19"/>
        <end position="194"/>
    </location>
</feature>
<dbReference type="PRINTS" id="PR00080">
    <property type="entry name" value="SDRFAMILY"/>
</dbReference>
<evidence type="ECO:0000313" key="6">
    <source>
        <dbReference type="Proteomes" id="UP000092596"/>
    </source>
</evidence>
<dbReference type="PANTHER" id="PTHR44196">
    <property type="entry name" value="DEHYDROGENASE/REDUCTASE SDR FAMILY MEMBER 7B"/>
    <property type="match status" value="1"/>
</dbReference>
<dbReference type="KEGG" id="dva:DAD186_12420"/>
<dbReference type="GO" id="GO:0016020">
    <property type="term" value="C:membrane"/>
    <property type="evidence" value="ECO:0007669"/>
    <property type="project" value="TreeGrafter"/>
</dbReference>
<name>A0A1B0ZIX2_9MICO</name>
<dbReference type="Proteomes" id="UP000092596">
    <property type="component" value="Chromosome"/>
</dbReference>
<dbReference type="Pfam" id="PF00106">
    <property type="entry name" value="adh_short"/>
    <property type="match status" value="1"/>
</dbReference>
<evidence type="ECO:0000256" key="2">
    <source>
        <dbReference type="ARBA" id="ARBA00023002"/>
    </source>
</evidence>
<reference evidence="5 6" key="1">
    <citation type="submission" date="2015-06" db="EMBL/GenBank/DDBJ databases">
        <title>Investigation of pathophysiology for high-risk pregnancy and development of treatment modality based on it.</title>
        <authorList>
            <person name="Kim B.-C."/>
            <person name="Lim S."/>
        </authorList>
    </citation>
    <scope>NUCLEOTIDE SEQUENCE [LARGE SCALE GENOMIC DNA]</scope>
    <source>
        <strain evidence="5 6">AD1-86</strain>
    </source>
</reference>
<dbReference type="SUPFAM" id="SSF51735">
    <property type="entry name" value="NAD(P)-binding Rossmann-fold domains"/>
    <property type="match status" value="1"/>
</dbReference>
<dbReference type="InterPro" id="IPR036291">
    <property type="entry name" value="NAD(P)-bd_dom_sf"/>
</dbReference>
<proteinExistence type="inferred from homology"/>
<evidence type="ECO:0000256" key="1">
    <source>
        <dbReference type="ARBA" id="ARBA00006484"/>
    </source>
</evidence>
<dbReference type="InterPro" id="IPR057326">
    <property type="entry name" value="KR_dom"/>
</dbReference>
<evidence type="ECO:0000259" key="4">
    <source>
        <dbReference type="SMART" id="SM00822"/>
    </source>
</evidence>
<dbReference type="AlphaFoldDB" id="A0A1B0ZIX2"/>
<dbReference type="GO" id="GO:0016491">
    <property type="term" value="F:oxidoreductase activity"/>
    <property type="evidence" value="ECO:0007669"/>
    <property type="project" value="UniProtKB-KW"/>
</dbReference>
<organism evidence="5 6">
    <name type="scientific">Dermabacter vaginalis</name>
    <dbReference type="NCBI Taxonomy" id="1630135"/>
    <lineage>
        <taxon>Bacteria</taxon>
        <taxon>Bacillati</taxon>
        <taxon>Actinomycetota</taxon>
        <taxon>Actinomycetes</taxon>
        <taxon>Micrococcales</taxon>
        <taxon>Dermabacteraceae</taxon>
        <taxon>Dermabacter</taxon>
    </lineage>
</organism>
<dbReference type="InterPro" id="IPR020904">
    <property type="entry name" value="Sc_DH/Rdtase_CS"/>
</dbReference>
<protein>
    <recommendedName>
        <fullName evidence="4">Ketoreductase domain-containing protein</fullName>
    </recommendedName>
</protein>